<dbReference type="EMBL" id="LR862136">
    <property type="protein sequence ID" value="CAD1842621.1"/>
    <property type="molecule type" value="Genomic_DNA"/>
</dbReference>
<sequence length="207" mass="24211">MRMEGYYKQYFRDELNLQFYDLKDQNDIIRDIRILFGYPPEGFYSISEALDIARNHLGPNFFISPNIRSSPQIQTSSSTYNIERNSFCDNCSTMITQFQKLNTICDELNPQAQVLYLYLLLYPSSKVSSYNISTTKLDLSSYYKHRYAFSKLTNPVVHPSTSIKPIPISSAPQKFLPRRHPQPITKQKPNYCIRTTEPLQNHYQILV</sequence>
<reference evidence="1" key="1">
    <citation type="submission" date="2020-07" db="EMBL/GenBank/DDBJ databases">
        <authorList>
            <person name="Lin J."/>
        </authorList>
    </citation>
    <scope>NUCLEOTIDE SEQUENCE</scope>
</reference>
<proteinExistence type="predicted"/>
<dbReference type="AlphaFoldDB" id="A0A6V7QI45"/>
<name>A0A6V7QI45_ANACO</name>
<protein>
    <submittedName>
        <fullName evidence="1">Uncharacterized protein</fullName>
    </submittedName>
</protein>
<accession>A0A6V7QI45</accession>
<gene>
    <name evidence="1" type="ORF">CB5_LOCUS25832</name>
</gene>
<evidence type="ECO:0000313" key="1">
    <source>
        <dbReference type="EMBL" id="CAD1842621.1"/>
    </source>
</evidence>
<organism evidence="1">
    <name type="scientific">Ananas comosus var. bracteatus</name>
    <name type="common">red pineapple</name>
    <dbReference type="NCBI Taxonomy" id="296719"/>
    <lineage>
        <taxon>Eukaryota</taxon>
        <taxon>Viridiplantae</taxon>
        <taxon>Streptophyta</taxon>
        <taxon>Embryophyta</taxon>
        <taxon>Tracheophyta</taxon>
        <taxon>Spermatophyta</taxon>
        <taxon>Magnoliopsida</taxon>
        <taxon>Liliopsida</taxon>
        <taxon>Poales</taxon>
        <taxon>Bromeliaceae</taxon>
        <taxon>Bromelioideae</taxon>
        <taxon>Ananas</taxon>
    </lineage>
</organism>